<dbReference type="SUPFAM" id="SSF51905">
    <property type="entry name" value="FAD/NAD(P)-binding domain"/>
    <property type="match status" value="1"/>
</dbReference>
<dbReference type="Pfam" id="PF00903">
    <property type="entry name" value="Glyoxalase"/>
    <property type="match status" value="1"/>
</dbReference>
<dbReference type="FunFam" id="3.10.180.10:FF:000034">
    <property type="entry name" value="Glyoxalase/Bleomycin resistance protein/Dihydroxybiphenyl dioxygenase"/>
    <property type="match status" value="1"/>
</dbReference>
<dbReference type="InterPro" id="IPR037523">
    <property type="entry name" value="VOC_core"/>
</dbReference>
<evidence type="ECO:0000256" key="1">
    <source>
        <dbReference type="ARBA" id="ARBA00022630"/>
    </source>
</evidence>
<feature type="domain" description="VOC" evidence="4">
    <location>
        <begin position="177"/>
        <end position="308"/>
    </location>
</feature>
<evidence type="ECO:0000313" key="6">
    <source>
        <dbReference type="Proteomes" id="UP001303115"/>
    </source>
</evidence>
<dbReference type="AlphaFoldDB" id="A0AAN6PKP7"/>
<dbReference type="EMBL" id="MU854350">
    <property type="protein sequence ID" value="KAK4041878.1"/>
    <property type="molecule type" value="Genomic_DNA"/>
</dbReference>
<evidence type="ECO:0000313" key="5">
    <source>
        <dbReference type="EMBL" id="KAK4041878.1"/>
    </source>
</evidence>
<keyword evidence="1" id="KW-0285">Flavoprotein</keyword>
<protein>
    <recommendedName>
        <fullName evidence="4">VOC domain-containing protein</fullName>
    </recommendedName>
</protein>
<dbReference type="InterPro" id="IPR002938">
    <property type="entry name" value="FAD-bd"/>
</dbReference>
<dbReference type="Proteomes" id="UP001303115">
    <property type="component" value="Unassembled WGS sequence"/>
</dbReference>
<dbReference type="Gene3D" id="3.10.180.10">
    <property type="entry name" value="2,3-Dihydroxybiphenyl 1,2-Dioxygenase, domain 1"/>
    <property type="match status" value="2"/>
</dbReference>
<evidence type="ECO:0000256" key="3">
    <source>
        <dbReference type="ARBA" id="ARBA00023002"/>
    </source>
</evidence>
<dbReference type="InterPro" id="IPR036188">
    <property type="entry name" value="FAD/NAD-bd_sf"/>
</dbReference>
<gene>
    <name evidence="5" type="ORF">C8A01DRAFT_14444</name>
</gene>
<keyword evidence="6" id="KW-1185">Reference proteome</keyword>
<dbReference type="PROSITE" id="PS51819">
    <property type="entry name" value="VOC"/>
    <property type="match status" value="1"/>
</dbReference>
<comment type="caution">
    <text evidence="5">The sequence shown here is derived from an EMBL/GenBank/DDBJ whole genome shotgun (WGS) entry which is preliminary data.</text>
</comment>
<dbReference type="PANTHER" id="PTHR43476">
    <property type="entry name" value="3-(3-HYDROXY-PHENYL)PROPIONATE/3-HYDROXYCINNAMIC ACID HYDROXYLASE"/>
    <property type="match status" value="1"/>
</dbReference>
<reference evidence="6" key="1">
    <citation type="journal article" date="2023" name="Mol. Phylogenet. Evol.">
        <title>Genome-scale phylogeny and comparative genomics of the fungal order Sordariales.</title>
        <authorList>
            <person name="Hensen N."/>
            <person name="Bonometti L."/>
            <person name="Westerberg I."/>
            <person name="Brannstrom I.O."/>
            <person name="Guillou S."/>
            <person name="Cros-Aarteil S."/>
            <person name="Calhoun S."/>
            <person name="Haridas S."/>
            <person name="Kuo A."/>
            <person name="Mondo S."/>
            <person name="Pangilinan J."/>
            <person name="Riley R."/>
            <person name="LaButti K."/>
            <person name="Andreopoulos B."/>
            <person name="Lipzen A."/>
            <person name="Chen C."/>
            <person name="Yan M."/>
            <person name="Daum C."/>
            <person name="Ng V."/>
            <person name="Clum A."/>
            <person name="Steindorff A."/>
            <person name="Ohm R.A."/>
            <person name="Martin F."/>
            <person name="Silar P."/>
            <person name="Natvig D.O."/>
            <person name="Lalanne C."/>
            <person name="Gautier V."/>
            <person name="Ament-Velasquez S.L."/>
            <person name="Kruys A."/>
            <person name="Hutchinson M.I."/>
            <person name="Powell A.J."/>
            <person name="Barry K."/>
            <person name="Miller A.N."/>
            <person name="Grigoriev I.V."/>
            <person name="Debuchy R."/>
            <person name="Gladieux P."/>
            <person name="Hiltunen Thoren M."/>
            <person name="Johannesson H."/>
        </authorList>
    </citation>
    <scope>NUCLEOTIDE SEQUENCE [LARGE SCALE GENOMIC DNA]</scope>
    <source>
        <strain evidence="6">CBS 284.82</strain>
    </source>
</reference>
<dbReference type="Pfam" id="PF01494">
    <property type="entry name" value="FAD_binding_3"/>
    <property type="match status" value="2"/>
</dbReference>
<evidence type="ECO:0000256" key="2">
    <source>
        <dbReference type="ARBA" id="ARBA00022827"/>
    </source>
</evidence>
<dbReference type="GO" id="GO:0071949">
    <property type="term" value="F:FAD binding"/>
    <property type="evidence" value="ECO:0007669"/>
    <property type="project" value="InterPro"/>
</dbReference>
<organism evidence="5 6">
    <name type="scientific">Parachaetomium inaequale</name>
    <dbReference type="NCBI Taxonomy" id="2588326"/>
    <lineage>
        <taxon>Eukaryota</taxon>
        <taxon>Fungi</taxon>
        <taxon>Dikarya</taxon>
        <taxon>Ascomycota</taxon>
        <taxon>Pezizomycotina</taxon>
        <taxon>Sordariomycetes</taxon>
        <taxon>Sordariomycetidae</taxon>
        <taxon>Sordariales</taxon>
        <taxon>Chaetomiaceae</taxon>
        <taxon>Parachaetomium</taxon>
    </lineage>
</organism>
<name>A0AAN6PKP7_9PEZI</name>
<keyword evidence="3" id="KW-0560">Oxidoreductase</keyword>
<sequence>MSPIQSWRIPPVANSSEKIQLARLSHVFVSHPNLDDFDKFAKDFGFMEEAREDDTIYYRGYGRDMCCYVATRSADNEKHFDGAAYLAKTEQDFVKAAGMKGSSPVSEHSGPCGGRRVTLSSPSGTKIHILWGVNERPAPEKAVTATEVHKGGYNTALEKHRKGQFQRFKLGPAMVHKLGHYGYVTSKFEEDVLFYTRNFNFVPSDILWEETQGLEIDSLTFMHLDQGKEYSDHHTLFLSRAPAGFQEAHRVHHCSFEVEDFDTQLLGHQHLLSKGYTPIWGVGRHVFGSQIFDYWKDPSGFAIEHYADGDMVNVDNPTGREKSEGPASMYIWGPVRPEGGSWCAALARAKTDPTSRDLPRAYTVHCVPVVTPPKMEQTTVLIVGAGPSGLALGALLGRMNIKVIILEKDTEVCEDPRGIVVNGDAVRISYQIGIGEGLTKRIGKDIGVLNFHRGNFRQPTFMTFDITVDWAEQAVSNNVTQFQPNYEREIRALLKEFPNCELRTGCEVVSREEVGEHTVVGYVDQDGSERFICTSWLVGADGKRGVVRKKFLEPEGVRQEDGAWTYVGTWVAANLKITTPTPESHPSFPLWRLGYTPHQVHDEFWPSGFHFCNDSKRPSVSGRFGPAGSGFWRHEYSVEPTDNLDSVEEQFWGLFGPWMRIPGSKFSRSLGKTIVEFPRDCIQVIRCRPFTQLTNSFRFATKIVNRWFSKKTMLIGDAAHVFPPFGGQGIATGIRDAQALGWRLAIMSKLDLSTEVREKILVGWSQERRHAWNAAMQATKLNGSIVNQRSLLGGLFYRIWMRVLWWFPSIARYRTHLAFRDKLVYNHQTCPDGFFLGGKGGGQKIAQIWVRQPGQKPRLSDAAFIRNLSHLSLLVVVKDEQCIGAAEVAQLIREADLQEGILTMEDVTFFRVSGRDNDMGKSEVPVAEYYPCTSEELAGEGITPISGYRPTAVQDRLGPSATLVLLRPDFFVHSVASDVKGMAEILQKVGEYFR</sequence>
<accession>A0AAN6PKP7</accession>
<dbReference type="GO" id="GO:0019622">
    <property type="term" value="P:3-(3-hydroxy)phenylpropionate catabolic process"/>
    <property type="evidence" value="ECO:0007669"/>
    <property type="project" value="TreeGrafter"/>
</dbReference>
<dbReference type="SUPFAM" id="SSF54593">
    <property type="entry name" value="Glyoxalase/Bleomycin resistance protein/Dihydroxybiphenyl dioxygenase"/>
    <property type="match status" value="1"/>
</dbReference>
<evidence type="ECO:0000259" key="4">
    <source>
        <dbReference type="PROSITE" id="PS51819"/>
    </source>
</evidence>
<proteinExistence type="predicted"/>
<dbReference type="Gene3D" id="3.50.50.60">
    <property type="entry name" value="FAD/NAD(P)-binding domain"/>
    <property type="match status" value="2"/>
</dbReference>
<dbReference type="InterPro" id="IPR004360">
    <property type="entry name" value="Glyas_Fos-R_dOase_dom"/>
</dbReference>
<dbReference type="PANTHER" id="PTHR43476:SF3">
    <property type="entry name" value="FAD-BINDING MONOOXYGENASE"/>
    <property type="match status" value="1"/>
</dbReference>
<dbReference type="InterPro" id="IPR050631">
    <property type="entry name" value="PheA/TfdB_FAD_monoxygenase"/>
</dbReference>
<keyword evidence="2" id="KW-0274">FAD</keyword>
<dbReference type="PRINTS" id="PR00420">
    <property type="entry name" value="RNGMNOXGNASE"/>
</dbReference>
<dbReference type="GO" id="GO:0008688">
    <property type="term" value="F:3-(3-hydroxyphenyl)propionate hydroxylase activity"/>
    <property type="evidence" value="ECO:0007669"/>
    <property type="project" value="TreeGrafter"/>
</dbReference>
<dbReference type="InterPro" id="IPR029068">
    <property type="entry name" value="Glyas_Bleomycin-R_OHBP_Dase"/>
</dbReference>